<dbReference type="STRING" id="1379903.ATO8_17760"/>
<comment type="catalytic activity">
    <reaction evidence="9">
        <text>a 5'-end NAD(+)-phospho-ribonucleoside in mRNA + H2O = a 5'-end phospho-adenosine-phospho-ribonucleoside in mRNA + beta-nicotinamide D-ribonucleotide + 2 H(+)</text>
        <dbReference type="Rhea" id="RHEA:60876"/>
        <dbReference type="Rhea" id="RHEA-COMP:15698"/>
        <dbReference type="Rhea" id="RHEA-COMP:15719"/>
        <dbReference type="ChEBI" id="CHEBI:14649"/>
        <dbReference type="ChEBI" id="CHEBI:15377"/>
        <dbReference type="ChEBI" id="CHEBI:15378"/>
        <dbReference type="ChEBI" id="CHEBI:144029"/>
        <dbReference type="ChEBI" id="CHEBI:144051"/>
    </reaction>
    <physiologicalReaction direction="left-to-right" evidence="9">
        <dbReference type="Rhea" id="RHEA:60877"/>
    </physiologicalReaction>
</comment>
<evidence type="ECO:0000256" key="3">
    <source>
        <dbReference type="ARBA" id="ARBA00009595"/>
    </source>
</evidence>
<comment type="cofactor">
    <cofactor evidence="1">
        <name>Mg(2+)</name>
        <dbReference type="ChEBI" id="CHEBI:18420"/>
    </cofactor>
</comment>
<dbReference type="PANTHER" id="PTHR42904:SF6">
    <property type="entry name" value="NAD-CAPPED RNA HYDROLASE NUDT12"/>
    <property type="match status" value="1"/>
</dbReference>
<dbReference type="GO" id="GO:0005829">
    <property type="term" value="C:cytosol"/>
    <property type="evidence" value="ECO:0007669"/>
    <property type="project" value="TreeGrafter"/>
</dbReference>
<protein>
    <recommendedName>
        <fullName evidence="4">NAD(+) diphosphatase</fullName>
        <ecNumber evidence="4">3.6.1.22</ecNumber>
    </recommendedName>
</protein>
<evidence type="ECO:0000256" key="2">
    <source>
        <dbReference type="ARBA" id="ARBA00001947"/>
    </source>
</evidence>
<keyword evidence="6 11" id="KW-0378">Hydrolase</keyword>
<feature type="domain" description="Nudix hydrolase" evidence="10">
    <location>
        <begin position="191"/>
        <end position="317"/>
    </location>
</feature>
<dbReference type="EC" id="3.6.1.22" evidence="4"/>
<dbReference type="Gene3D" id="3.90.79.20">
    <property type="match status" value="1"/>
</dbReference>
<accession>W4HG12</accession>
<dbReference type="GO" id="GO:0006742">
    <property type="term" value="P:NADP+ catabolic process"/>
    <property type="evidence" value="ECO:0007669"/>
    <property type="project" value="TreeGrafter"/>
</dbReference>
<dbReference type="InterPro" id="IPR049734">
    <property type="entry name" value="NudC-like_C"/>
</dbReference>
<dbReference type="GO" id="GO:0035529">
    <property type="term" value="F:NADH pyrophosphatase activity"/>
    <property type="evidence" value="ECO:0007669"/>
    <property type="project" value="TreeGrafter"/>
</dbReference>
<dbReference type="RefSeq" id="WP_043846500.1">
    <property type="nucleotide sequence ID" value="NZ_AQQW01000013.1"/>
</dbReference>
<keyword evidence="5" id="KW-0479">Metal-binding</keyword>
<dbReference type="eggNOG" id="COG2816">
    <property type="taxonomic scope" value="Bacteria"/>
</dbReference>
<sequence length="330" mass="35208">MRDDGIITFGGSGLDRAAELRGDPAAIAALAADPAARAMVMWQGKPLTGNPDPAGDGTGPAALAWIGLGHPALEDARSAPILLGRDDDGTPLFAAELDAWEPPDLDAAALGAFADPSEQWHPELTGTGSFVELRRVMTTLSARDAELAATARALFGWHRSHGFCARCGARSEVAQGGWQRLCPACGAHHFPRTDPVVIMLVTRGNRALLGRSPGWPEGMYSCLAGFVEPGETIEAAVRREVHEEVGVRVGRVDYLASQPWPFPASLMIGCHGIAESDEIVRDPAEIEHALWIEREDLAAAFAGDHPTVSPARPGAIARALLRNWLADRRY</sequence>
<evidence type="ECO:0000256" key="9">
    <source>
        <dbReference type="ARBA" id="ARBA00023679"/>
    </source>
</evidence>
<comment type="similarity">
    <text evidence="3">Belongs to the Nudix hydrolase family. NudC subfamily.</text>
</comment>
<dbReference type="Pfam" id="PF00293">
    <property type="entry name" value="NUDIX"/>
    <property type="match status" value="1"/>
</dbReference>
<comment type="caution">
    <text evidence="11">The sequence shown here is derived from an EMBL/GenBank/DDBJ whole genome shotgun (WGS) entry which is preliminary data.</text>
</comment>
<dbReference type="NCBIfam" id="NF001299">
    <property type="entry name" value="PRK00241.1"/>
    <property type="match status" value="1"/>
</dbReference>
<evidence type="ECO:0000256" key="1">
    <source>
        <dbReference type="ARBA" id="ARBA00001946"/>
    </source>
</evidence>
<dbReference type="EMBL" id="AQQW01000013">
    <property type="protein sequence ID" value="ETW11338.1"/>
    <property type="molecule type" value="Genomic_DNA"/>
</dbReference>
<dbReference type="InterPro" id="IPR000086">
    <property type="entry name" value="NUDIX_hydrolase_dom"/>
</dbReference>
<dbReference type="Pfam" id="PF09297">
    <property type="entry name" value="Zn_ribbon_NUD"/>
    <property type="match status" value="1"/>
</dbReference>
<dbReference type="InterPro" id="IPR050241">
    <property type="entry name" value="NAD-cap_RNA_hydrolase_NudC"/>
</dbReference>
<evidence type="ECO:0000259" key="10">
    <source>
        <dbReference type="PROSITE" id="PS51462"/>
    </source>
</evidence>
<dbReference type="PROSITE" id="PS51462">
    <property type="entry name" value="NUDIX"/>
    <property type="match status" value="1"/>
</dbReference>
<dbReference type="PATRIC" id="fig|1317118.6.peg.3655"/>
<keyword evidence="8" id="KW-0520">NAD</keyword>
<evidence type="ECO:0000313" key="11">
    <source>
        <dbReference type="EMBL" id="ETW11338.1"/>
    </source>
</evidence>
<dbReference type="InterPro" id="IPR015375">
    <property type="entry name" value="NADH_PPase-like_N"/>
</dbReference>
<dbReference type="InterPro" id="IPR015797">
    <property type="entry name" value="NUDIX_hydrolase-like_dom_sf"/>
</dbReference>
<evidence type="ECO:0000256" key="7">
    <source>
        <dbReference type="ARBA" id="ARBA00022842"/>
    </source>
</evidence>
<gene>
    <name evidence="11" type="ORF">ATO8_17760</name>
</gene>
<dbReference type="PANTHER" id="PTHR42904">
    <property type="entry name" value="NUDIX HYDROLASE, NUDC SUBFAMILY"/>
    <property type="match status" value="1"/>
</dbReference>
<organism evidence="11 12">
    <name type="scientific">Roseivivax marinus</name>
    <dbReference type="NCBI Taxonomy" id="1379903"/>
    <lineage>
        <taxon>Bacteria</taxon>
        <taxon>Pseudomonadati</taxon>
        <taxon>Pseudomonadota</taxon>
        <taxon>Alphaproteobacteria</taxon>
        <taxon>Rhodobacterales</taxon>
        <taxon>Roseobacteraceae</taxon>
        <taxon>Roseivivax</taxon>
    </lineage>
</organism>
<proteinExistence type="inferred from homology"/>
<dbReference type="InterPro" id="IPR015376">
    <property type="entry name" value="Znr_NADH_PPase"/>
</dbReference>
<dbReference type="GO" id="GO:0019677">
    <property type="term" value="P:NAD+ catabolic process"/>
    <property type="evidence" value="ECO:0007669"/>
    <property type="project" value="TreeGrafter"/>
</dbReference>
<comment type="cofactor">
    <cofactor evidence="2">
        <name>Zn(2+)</name>
        <dbReference type="ChEBI" id="CHEBI:29105"/>
    </cofactor>
</comment>
<dbReference type="Proteomes" id="UP000019063">
    <property type="component" value="Unassembled WGS sequence"/>
</dbReference>
<dbReference type="GO" id="GO:0046872">
    <property type="term" value="F:metal ion binding"/>
    <property type="evidence" value="ECO:0007669"/>
    <property type="project" value="UniProtKB-KW"/>
</dbReference>
<dbReference type="CDD" id="cd03429">
    <property type="entry name" value="NUDIX_NADH_pyrophosphatase_Nudt13"/>
    <property type="match status" value="1"/>
</dbReference>
<keyword evidence="12" id="KW-1185">Reference proteome</keyword>
<dbReference type="InterPro" id="IPR020084">
    <property type="entry name" value="NUDIX_hydrolase_CS"/>
</dbReference>
<dbReference type="PROSITE" id="PS00893">
    <property type="entry name" value="NUDIX_BOX"/>
    <property type="match status" value="1"/>
</dbReference>
<evidence type="ECO:0000256" key="6">
    <source>
        <dbReference type="ARBA" id="ARBA00022801"/>
    </source>
</evidence>
<evidence type="ECO:0000256" key="8">
    <source>
        <dbReference type="ARBA" id="ARBA00023027"/>
    </source>
</evidence>
<dbReference type="Pfam" id="PF09296">
    <property type="entry name" value="NUDIX-like"/>
    <property type="match status" value="1"/>
</dbReference>
<keyword evidence="7" id="KW-0460">Magnesium</keyword>
<evidence type="ECO:0000313" key="12">
    <source>
        <dbReference type="Proteomes" id="UP000019063"/>
    </source>
</evidence>
<reference evidence="11 12" key="1">
    <citation type="journal article" date="2014" name="Antonie Van Leeuwenhoek">
        <title>Roseivivax atlanticus sp. nov., isolated from surface seawater of the Atlantic Ocean.</title>
        <authorList>
            <person name="Li G."/>
            <person name="Lai Q."/>
            <person name="Liu X."/>
            <person name="Sun F."/>
            <person name="Shao Z."/>
        </authorList>
    </citation>
    <scope>NUCLEOTIDE SEQUENCE [LARGE SCALE GENOMIC DNA]</scope>
    <source>
        <strain evidence="11 12">22II-s10s</strain>
    </source>
</reference>
<dbReference type="SUPFAM" id="SSF55811">
    <property type="entry name" value="Nudix"/>
    <property type="match status" value="1"/>
</dbReference>
<evidence type="ECO:0000256" key="4">
    <source>
        <dbReference type="ARBA" id="ARBA00012381"/>
    </source>
</evidence>
<name>W4HG12_9RHOB</name>
<evidence type="ECO:0000256" key="5">
    <source>
        <dbReference type="ARBA" id="ARBA00022723"/>
    </source>
</evidence>
<dbReference type="Gene3D" id="3.90.79.10">
    <property type="entry name" value="Nucleoside Triphosphate Pyrophosphohydrolase"/>
    <property type="match status" value="1"/>
</dbReference>
<dbReference type="AlphaFoldDB" id="W4HG12"/>